<dbReference type="Proteomes" id="UP000315321">
    <property type="component" value="Unassembled WGS sequence"/>
</dbReference>
<dbReference type="PROSITE" id="PS01284">
    <property type="entry name" value="TNASE_2"/>
    <property type="match status" value="1"/>
</dbReference>
<evidence type="ECO:0000313" key="3">
    <source>
        <dbReference type="EMBL" id="TSJ63940.1"/>
    </source>
</evidence>
<keyword evidence="4" id="KW-1185">Reference proteome</keyword>
<feature type="domain" description="TNase-like" evidence="2">
    <location>
        <begin position="99"/>
        <end position="175"/>
    </location>
</feature>
<accession>A0ABY3DUV7</accession>
<dbReference type="Pfam" id="PF00565">
    <property type="entry name" value="SNase"/>
    <property type="match status" value="1"/>
</dbReference>
<proteinExistence type="predicted"/>
<sequence>MPGRLDVSSMTARSAAPALRTRSRWRAHALSCLVGAAVLSAVLSAPALAANCPGTYDGRGRVAGLEPGGDLRLADGIVLRLAGLSLAGASGEPALRAALEEIALERDIEFATAGKDRYGRLVGIVWLSGHAATLQDELLARGIAAARPEKDVLGCMPAWLDRERPARDAKLGIWAELPLDARDIAAIRTREGRFTIVAGRVRSVGNGRRVDYLSFGPVWRQDMTGRLEKPARIALEARGTTLAELAGRHVAMRGTVLEAGGPAFDIVWAEQIEWSGAAPGTRQAGER</sequence>
<dbReference type="Gene3D" id="2.40.50.90">
    <property type="match status" value="1"/>
</dbReference>
<comment type="caution">
    <text evidence="3">The sequence shown here is derived from an EMBL/GenBank/DDBJ whole genome shotgun (WGS) entry which is preliminary data.</text>
</comment>
<evidence type="ECO:0000259" key="2">
    <source>
        <dbReference type="Pfam" id="PF00565"/>
    </source>
</evidence>
<evidence type="ECO:0000313" key="4">
    <source>
        <dbReference type="Proteomes" id="UP000315321"/>
    </source>
</evidence>
<keyword evidence="1" id="KW-0732">Signal</keyword>
<dbReference type="EMBL" id="VMBP01000001">
    <property type="protein sequence ID" value="TSJ63940.1"/>
    <property type="molecule type" value="Genomic_DNA"/>
</dbReference>
<dbReference type="RefSeq" id="WP_144341096.1">
    <property type="nucleotide sequence ID" value="NZ_VMBP01000001.1"/>
</dbReference>
<feature type="chain" id="PRO_5046839482" evidence="1">
    <location>
        <begin position="50"/>
        <end position="287"/>
    </location>
</feature>
<organism evidence="3 4">
    <name type="scientific">Ancylobacter moscoviensis</name>
    <dbReference type="NCBI Taxonomy" id="2597768"/>
    <lineage>
        <taxon>Bacteria</taxon>
        <taxon>Pseudomonadati</taxon>
        <taxon>Pseudomonadota</taxon>
        <taxon>Alphaproteobacteria</taxon>
        <taxon>Hyphomicrobiales</taxon>
        <taxon>Xanthobacteraceae</taxon>
        <taxon>Ancylobacter</taxon>
    </lineage>
</organism>
<reference evidence="3 4" key="1">
    <citation type="submission" date="2019-07" db="EMBL/GenBank/DDBJ databases">
        <authorList>
            <person name="Grouzdev D.S."/>
        </authorList>
    </citation>
    <scope>NUCLEOTIDE SEQUENCE [LARGE SCALE GENOMIC DNA]</scope>
    <source>
        <strain evidence="3 4">3C</strain>
    </source>
</reference>
<dbReference type="InterPro" id="IPR002071">
    <property type="entry name" value="Thermonucl_AS"/>
</dbReference>
<protein>
    <submittedName>
        <fullName evidence="3">Nuclease</fullName>
    </submittedName>
</protein>
<feature type="signal peptide" evidence="1">
    <location>
        <begin position="1"/>
        <end position="49"/>
    </location>
</feature>
<dbReference type="InterPro" id="IPR035437">
    <property type="entry name" value="SNase_OB-fold_sf"/>
</dbReference>
<dbReference type="InterPro" id="IPR016071">
    <property type="entry name" value="Staphylococal_nuclease_OB-fold"/>
</dbReference>
<evidence type="ECO:0000256" key="1">
    <source>
        <dbReference type="SAM" id="SignalP"/>
    </source>
</evidence>
<gene>
    <name evidence="3" type="ORF">FO470_01155</name>
</gene>
<dbReference type="SUPFAM" id="SSF50199">
    <property type="entry name" value="Staphylococcal nuclease"/>
    <property type="match status" value="1"/>
</dbReference>
<name>A0ABY3DUV7_9HYPH</name>